<gene>
    <name evidence="2" type="ORF">BN14_00077</name>
</gene>
<accession>M5BI35</accession>
<feature type="compositionally biased region" description="Basic and acidic residues" evidence="1">
    <location>
        <begin position="73"/>
        <end position="97"/>
    </location>
</feature>
<dbReference type="EMBL" id="CAOJ01000095">
    <property type="protein sequence ID" value="CCO26061.1"/>
    <property type="molecule type" value="Genomic_DNA"/>
</dbReference>
<proteinExistence type="predicted"/>
<dbReference type="HOGENOM" id="CLU_2348142_0_0_1"/>
<sequence length="97" mass="11456">MSRTPLSIESLVEKQRAEQQAASKPKFLTREERAKLAIERRAAEIRGEREKEQRARDDRDRFERDAQTLTRPNDVEMRDARHDRDKDRGDKYGGRCA</sequence>
<reference evidence="2 3" key="1">
    <citation type="journal article" date="2013" name="J. Biotechnol.">
        <title>Establishment and interpretation of the genome sequence of the phytopathogenic fungus Rhizoctonia solani AG1-IB isolate 7/3/14.</title>
        <authorList>
            <person name="Wibberg D.W."/>
            <person name="Jelonek L.J."/>
            <person name="Rupp O.R."/>
            <person name="Hennig M.H."/>
            <person name="Eikmeyer F.E."/>
            <person name="Goesmann A.G."/>
            <person name="Hartmann A.H."/>
            <person name="Borriss R.B."/>
            <person name="Grosch R.G."/>
            <person name="Puehler A.P."/>
            <person name="Schlueter A.S."/>
        </authorList>
    </citation>
    <scope>NUCLEOTIDE SEQUENCE [LARGE SCALE GENOMIC DNA]</scope>
    <source>
        <strain evidence="3">AG1-IB / isolate 7/3/14</strain>
    </source>
</reference>
<dbReference type="AlphaFoldDB" id="M5BI35"/>
<name>M5BI35_THACB</name>
<feature type="region of interest" description="Disordered" evidence="1">
    <location>
        <begin position="41"/>
        <end position="97"/>
    </location>
</feature>
<dbReference type="Proteomes" id="UP000012065">
    <property type="component" value="Unassembled WGS sequence"/>
</dbReference>
<feature type="compositionally biased region" description="Basic and acidic residues" evidence="1">
    <location>
        <begin position="41"/>
        <end position="66"/>
    </location>
</feature>
<protein>
    <submittedName>
        <fullName evidence="2">Uncharacterized protein</fullName>
    </submittedName>
</protein>
<evidence type="ECO:0000313" key="2">
    <source>
        <dbReference type="EMBL" id="CCO26061.1"/>
    </source>
</evidence>
<evidence type="ECO:0000313" key="3">
    <source>
        <dbReference type="Proteomes" id="UP000012065"/>
    </source>
</evidence>
<organism evidence="2 3">
    <name type="scientific">Thanatephorus cucumeris (strain AG1-IB / isolate 7/3/14)</name>
    <name type="common">Lettuce bottom rot fungus</name>
    <name type="synonym">Rhizoctonia solani</name>
    <dbReference type="NCBI Taxonomy" id="1108050"/>
    <lineage>
        <taxon>Eukaryota</taxon>
        <taxon>Fungi</taxon>
        <taxon>Dikarya</taxon>
        <taxon>Basidiomycota</taxon>
        <taxon>Agaricomycotina</taxon>
        <taxon>Agaricomycetes</taxon>
        <taxon>Cantharellales</taxon>
        <taxon>Ceratobasidiaceae</taxon>
        <taxon>Rhizoctonia</taxon>
        <taxon>Rhizoctonia solani AG-1</taxon>
    </lineage>
</organism>
<comment type="caution">
    <text evidence="2">The sequence shown here is derived from an EMBL/GenBank/DDBJ whole genome shotgun (WGS) entry which is preliminary data.</text>
</comment>
<evidence type="ECO:0000256" key="1">
    <source>
        <dbReference type="SAM" id="MobiDB-lite"/>
    </source>
</evidence>